<evidence type="ECO:0000313" key="2">
    <source>
        <dbReference type="Proteomes" id="UP000256328"/>
    </source>
</evidence>
<dbReference type="AlphaFoldDB" id="A0A3D8QA17"/>
<evidence type="ECO:0008006" key="3">
    <source>
        <dbReference type="Google" id="ProtNLM"/>
    </source>
</evidence>
<proteinExistence type="predicted"/>
<comment type="caution">
    <text evidence="1">The sequence shown here is derived from an EMBL/GenBank/DDBJ whole genome shotgun (WGS) entry which is preliminary data.</text>
</comment>
<dbReference type="PANTHER" id="PTHR37540">
    <property type="entry name" value="TRANSCRIPTION FACTOR (ACR-2), PUTATIVE-RELATED-RELATED"/>
    <property type="match status" value="1"/>
</dbReference>
<organism evidence="1 2">
    <name type="scientific">Coleophoma crateriformis</name>
    <dbReference type="NCBI Taxonomy" id="565419"/>
    <lineage>
        <taxon>Eukaryota</taxon>
        <taxon>Fungi</taxon>
        <taxon>Dikarya</taxon>
        <taxon>Ascomycota</taxon>
        <taxon>Pezizomycotina</taxon>
        <taxon>Leotiomycetes</taxon>
        <taxon>Helotiales</taxon>
        <taxon>Dermateaceae</taxon>
        <taxon>Coleophoma</taxon>
    </lineage>
</organism>
<dbReference type="Proteomes" id="UP000256328">
    <property type="component" value="Unassembled WGS sequence"/>
</dbReference>
<accession>A0A3D8QA17</accession>
<reference evidence="1 2" key="1">
    <citation type="journal article" date="2018" name="IMA Fungus">
        <title>IMA Genome-F 9: Draft genome sequence of Annulohypoxylon stygium, Aspergillus mulundensis, Berkeleyomyces basicola (syn. Thielaviopsis basicola), Ceratocystis smalleyi, two Cercospora beticola strains, Coleophoma cylindrospora, Fusarium fracticaudum, Phialophora cf. hyalina, and Morchella septimelata.</title>
        <authorList>
            <person name="Wingfield B.D."/>
            <person name="Bills G.F."/>
            <person name="Dong Y."/>
            <person name="Huang W."/>
            <person name="Nel W.J."/>
            <person name="Swalarsk-Parry B.S."/>
            <person name="Vaghefi N."/>
            <person name="Wilken P.M."/>
            <person name="An Z."/>
            <person name="de Beer Z.W."/>
            <person name="De Vos L."/>
            <person name="Chen L."/>
            <person name="Duong T.A."/>
            <person name="Gao Y."/>
            <person name="Hammerbacher A."/>
            <person name="Kikkert J.R."/>
            <person name="Li Y."/>
            <person name="Li H."/>
            <person name="Li K."/>
            <person name="Li Q."/>
            <person name="Liu X."/>
            <person name="Ma X."/>
            <person name="Naidoo K."/>
            <person name="Pethybridge S.J."/>
            <person name="Sun J."/>
            <person name="Steenkamp E.T."/>
            <person name="van der Nest M.A."/>
            <person name="van Wyk S."/>
            <person name="Wingfield M.J."/>
            <person name="Xiong C."/>
            <person name="Yue Q."/>
            <person name="Zhang X."/>
        </authorList>
    </citation>
    <scope>NUCLEOTIDE SEQUENCE [LARGE SCALE GENOMIC DNA]</scope>
    <source>
        <strain evidence="1 2">BP5796</strain>
    </source>
</reference>
<gene>
    <name evidence="1" type="ORF">BP5796_12388</name>
</gene>
<evidence type="ECO:0000313" key="1">
    <source>
        <dbReference type="EMBL" id="RDW58458.1"/>
    </source>
</evidence>
<keyword evidence="2" id="KW-1185">Reference proteome</keyword>
<dbReference type="OrthoDB" id="5376287at2759"/>
<dbReference type="EMBL" id="PDLN01000021">
    <property type="protein sequence ID" value="RDW58458.1"/>
    <property type="molecule type" value="Genomic_DNA"/>
</dbReference>
<dbReference type="PANTHER" id="PTHR37540:SF5">
    <property type="entry name" value="TRANSCRIPTION FACTOR DOMAIN-CONTAINING PROTEIN"/>
    <property type="match status" value="1"/>
</dbReference>
<sequence length="472" mass="53161">MAKSKYAAGLCFVPITPAQSQDKHTRKAIQSHATRAGARRRPLIELRPWINPHRELEPLEKAISKDTRASKSTSSIPSPRLVGADFSGIQLPPGIEPYMIQDLVKLMDLNRHGVYPYEICLDVHPTAKGWFPYLISDVCCLHSMMFSVRAFLERTEHNQPSPLAAFHYTQTLHLLQARLNGSDPTSAISDATMMVVISLATAAELTNDFAAVANHLQGLEKMVKVCRADLEYALLLGHRPRLLQEGISWDCFIADRGLIRCGHPPHDANLRTFAEMTMDVKLHNALRDLHAFSCVSNLAYQTTRKLSPDVYNEMMISILYRLTNLSFGRNPLAEVIRIGLLAFSSTIFIERHFMGQPSQHLLNLYTDALFNLRNSMNVDLPIPMVLWLTMFSHLVVHTELSPADWRSVWLDEAVLHGKINTWPQACEILRSVAWVDFIHSGTGKHIFEAAISRTARSDLMSKRASLPNRSVD</sequence>
<name>A0A3D8QA17_9HELO</name>
<protein>
    <recommendedName>
        <fullName evidence="3">Transcription factor domain-containing protein</fullName>
    </recommendedName>
</protein>